<dbReference type="InterPro" id="IPR055348">
    <property type="entry name" value="DctQ"/>
</dbReference>
<organism evidence="12 13">
    <name type="scientific">Pelagibius litoralis</name>
    <dbReference type="NCBI Taxonomy" id="374515"/>
    <lineage>
        <taxon>Bacteria</taxon>
        <taxon>Pseudomonadati</taxon>
        <taxon>Pseudomonadota</taxon>
        <taxon>Alphaproteobacteria</taxon>
        <taxon>Rhodospirillales</taxon>
        <taxon>Rhodovibrionaceae</taxon>
        <taxon>Pelagibius</taxon>
    </lineage>
</organism>
<evidence type="ECO:0000256" key="2">
    <source>
        <dbReference type="ARBA" id="ARBA00022448"/>
    </source>
</evidence>
<feature type="domain" description="Tripartite ATP-independent periplasmic transporters DctQ component" evidence="11">
    <location>
        <begin position="52"/>
        <end position="180"/>
    </location>
</feature>
<comment type="caution">
    <text evidence="12">The sequence shown here is derived from an EMBL/GenBank/DDBJ whole genome shotgun (WGS) entry which is preliminary data.</text>
</comment>
<keyword evidence="4 9" id="KW-0997">Cell inner membrane</keyword>
<reference evidence="12" key="1">
    <citation type="submission" date="2020-03" db="EMBL/GenBank/DDBJ databases">
        <title>Genome of Pelagibius litoralis DSM 21314T.</title>
        <authorList>
            <person name="Wang G."/>
        </authorList>
    </citation>
    <scope>NUCLEOTIDE SEQUENCE</scope>
    <source>
        <strain evidence="12">DSM 21314</strain>
    </source>
</reference>
<feature type="transmembrane region" description="Helical" evidence="9">
    <location>
        <begin position="44"/>
        <end position="64"/>
    </location>
</feature>
<keyword evidence="6 9" id="KW-1133">Transmembrane helix</keyword>
<accession>A0A967KG25</accession>
<dbReference type="Pfam" id="PF04290">
    <property type="entry name" value="DctQ"/>
    <property type="match status" value="1"/>
</dbReference>
<dbReference type="RefSeq" id="WP_167229883.1">
    <property type="nucleotide sequence ID" value="NZ_JAAQPH010000026.1"/>
</dbReference>
<dbReference type="AlphaFoldDB" id="A0A967KG25"/>
<proteinExistence type="inferred from homology"/>
<feature type="transmembrane region" description="Helical" evidence="9">
    <location>
        <begin position="76"/>
        <end position="94"/>
    </location>
</feature>
<feature type="region of interest" description="Disordered" evidence="10">
    <location>
        <begin position="1"/>
        <end position="25"/>
    </location>
</feature>
<evidence type="ECO:0000256" key="3">
    <source>
        <dbReference type="ARBA" id="ARBA00022475"/>
    </source>
</evidence>
<evidence type="ECO:0000256" key="6">
    <source>
        <dbReference type="ARBA" id="ARBA00022989"/>
    </source>
</evidence>
<dbReference type="GO" id="GO:0022857">
    <property type="term" value="F:transmembrane transporter activity"/>
    <property type="evidence" value="ECO:0007669"/>
    <property type="project" value="UniProtKB-UniRule"/>
</dbReference>
<evidence type="ECO:0000256" key="7">
    <source>
        <dbReference type="ARBA" id="ARBA00023136"/>
    </source>
</evidence>
<feature type="transmembrane region" description="Helical" evidence="9">
    <location>
        <begin position="155"/>
        <end position="176"/>
    </location>
</feature>
<comment type="subunit">
    <text evidence="9">The complex comprises the extracytoplasmic solute receptor protein and the two transmembrane proteins.</text>
</comment>
<evidence type="ECO:0000256" key="8">
    <source>
        <dbReference type="ARBA" id="ARBA00038436"/>
    </source>
</evidence>
<comment type="similarity">
    <text evidence="8 9">Belongs to the TRAP transporter small permease family.</text>
</comment>
<sequence>MDDKKGEAPPASPSSPDPSLSDPGLPEDYDGAVDLSDIRPEDSVVLLLFWVLAGVVFLQFFSRYVLNDSIGWTEEIARYLLIGVTFVGAALAVRKNSHITVEFFYRYLPGAWGRGFSTLVDLLRVVFFGLATWITAKLALKTNQKMASIELGKDVVYWVVFVAFLLMTFYALRVAWRHWRQGYSALTRPGERQMID</sequence>
<evidence type="ECO:0000256" key="5">
    <source>
        <dbReference type="ARBA" id="ARBA00022692"/>
    </source>
</evidence>
<keyword evidence="7 9" id="KW-0472">Membrane</keyword>
<name>A0A967KG25_9PROT</name>
<dbReference type="GO" id="GO:0005886">
    <property type="term" value="C:plasma membrane"/>
    <property type="evidence" value="ECO:0007669"/>
    <property type="project" value="UniProtKB-SubCell"/>
</dbReference>
<evidence type="ECO:0000256" key="1">
    <source>
        <dbReference type="ARBA" id="ARBA00004429"/>
    </source>
</evidence>
<evidence type="ECO:0000313" key="12">
    <source>
        <dbReference type="EMBL" id="NIA71760.1"/>
    </source>
</evidence>
<dbReference type="EMBL" id="JAAQPH010000026">
    <property type="protein sequence ID" value="NIA71760.1"/>
    <property type="molecule type" value="Genomic_DNA"/>
</dbReference>
<keyword evidence="5 9" id="KW-0812">Transmembrane</keyword>
<keyword evidence="2 9" id="KW-0813">Transport</keyword>
<dbReference type="Proteomes" id="UP000761264">
    <property type="component" value="Unassembled WGS sequence"/>
</dbReference>
<dbReference type="PANTHER" id="PTHR35011:SF11">
    <property type="entry name" value="TRAP TRANSPORTER SMALL PERMEASE PROTEIN"/>
    <property type="match status" value="1"/>
</dbReference>
<feature type="transmembrane region" description="Helical" evidence="9">
    <location>
        <begin position="115"/>
        <end position="135"/>
    </location>
</feature>
<evidence type="ECO:0000256" key="10">
    <source>
        <dbReference type="SAM" id="MobiDB-lite"/>
    </source>
</evidence>
<evidence type="ECO:0000313" key="13">
    <source>
        <dbReference type="Proteomes" id="UP000761264"/>
    </source>
</evidence>
<protein>
    <recommendedName>
        <fullName evidence="9">TRAP transporter small permease protein</fullName>
    </recommendedName>
</protein>
<dbReference type="GO" id="GO:0015740">
    <property type="term" value="P:C4-dicarboxylate transport"/>
    <property type="evidence" value="ECO:0007669"/>
    <property type="project" value="TreeGrafter"/>
</dbReference>
<keyword evidence="3" id="KW-1003">Cell membrane</keyword>
<dbReference type="InterPro" id="IPR007387">
    <property type="entry name" value="TRAP_DctQ"/>
</dbReference>
<evidence type="ECO:0000259" key="11">
    <source>
        <dbReference type="Pfam" id="PF04290"/>
    </source>
</evidence>
<dbReference type="PANTHER" id="PTHR35011">
    <property type="entry name" value="2,3-DIKETO-L-GULONATE TRAP TRANSPORTER SMALL PERMEASE PROTEIN YIAM"/>
    <property type="match status" value="1"/>
</dbReference>
<comment type="function">
    <text evidence="9">Part of the tripartite ATP-independent periplasmic (TRAP) transport system.</text>
</comment>
<evidence type="ECO:0000256" key="4">
    <source>
        <dbReference type="ARBA" id="ARBA00022519"/>
    </source>
</evidence>
<keyword evidence="13" id="KW-1185">Reference proteome</keyword>
<comment type="subcellular location">
    <subcellularLocation>
        <location evidence="1 9">Cell inner membrane</location>
        <topology evidence="1 9">Multi-pass membrane protein</topology>
    </subcellularLocation>
</comment>
<evidence type="ECO:0000256" key="9">
    <source>
        <dbReference type="RuleBase" id="RU369079"/>
    </source>
</evidence>
<gene>
    <name evidence="12" type="ORF">HBA54_24500</name>
</gene>